<feature type="compositionally biased region" description="Basic residues" evidence="1">
    <location>
        <begin position="30"/>
        <end position="47"/>
    </location>
</feature>
<feature type="compositionally biased region" description="Basic residues" evidence="1">
    <location>
        <begin position="84"/>
        <end position="98"/>
    </location>
</feature>
<dbReference type="AlphaFoldDB" id="A0A6J4SV23"/>
<feature type="non-terminal residue" evidence="2">
    <location>
        <position position="110"/>
    </location>
</feature>
<organism evidence="2">
    <name type="scientific">uncultured Solirubrobacteraceae bacterium</name>
    <dbReference type="NCBI Taxonomy" id="1162706"/>
    <lineage>
        <taxon>Bacteria</taxon>
        <taxon>Bacillati</taxon>
        <taxon>Actinomycetota</taxon>
        <taxon>Thermoleophilia</taxon>
        <taxon>Solirubrobacterales</taxon>
        <taxon>Solirubrobacteraceae</taxon>
        <taxon>environmental samples</taxon>
    </lineage>
</organism>
<evidence type="ECO:0000313" key="2">
    <source>
        <dbReference type="EMBL" id="CAA9506228.1"/>
    </source>
</evidence>
<reference evidence="2" key="1">
    <citation type="submission" date="2020-02" db="EMBL/GenBank/DDBJ databases">
        <authorList>
            <person name="Meier V. D."/>
        </authorList>
    </citation>
    <scope>NUCLEOTIDE SEQUENCE</scope>
    <source>
        <strain evidence="2">AVDCRST_MAG30</strain>
    </source>
</reference>
<name>A0A6J4SV23_9ACTN</name>
<dbReference type="EMBL" id="CADCVS010000290">
    <property type="protein sequence ID" value="CAA9506228.1"/>
    <property type="molecule type" value="Genomic_DNA"/>
</dbReference>
<feature type="compositionally biased region" description="Gly residues" evidence="1">
    <location>
        <begin position="100"/>
        <end position="110"/>
    </location>
</feature>
<evidence type="ECO:0000256" key="1">
    <source>
        <dbReference type="SAM" id="MobiDB-lite"/>
    </source>
</evidence>
<proteinExistence type="predicted"/>
<protein>
    <submittedName>
        <fullName evidence="2">Uncharacterized protein</fullName>
    </submittedName>
</protein>
<accession>A0A6J4SV23</accession>
<feature type="compositionally biased region" description="Low complexity" evidence="1">
    <location>
        <begin position="16"/>
        <end position="27"/>
    </location>
</feature>
<feature type="region of interest" description="Disordered" evidence="1">
    <location>
        <begin position="1"/>
        <end position="110"/>
    </location>
</feature>
<feature type="non-terminal residue" evidence="2">
    <location>
        <position position="1"/>
    </location>
</feature>
<gene>
    <name evidence="2" type="ORF">AVDCRST_MAG30-2213</name>
</gene>
<sequence>GNRLPDPRGPPRGRAHPGPARAAAGDHPAVRRPHGGRRRRGQRRHPPARAARPRPVARAAGDEAGAELRRDAAAGEPEPQPGRAHPRLRGLLRGRSRPCRGGGPCPSGCL</sequence>
<feature type="compositionally biased region" description="Low complexity" evidence="1">
    <location>
        <begin position="48"/>
        <end position="59"/>
    </location>
</feature>